<protein>
    <submittedName>
        <fullName evidence="1">Uncharacterized protein</fullName>
    </submittedName>
</protein>
<name>A0A8H2X268_9AGAM</name>
<evidence type="ECO:0000313" key="2">
    <source>
        <dbReference type="Proteomes" id="UP000663853"/>
    </source>
</evidence>
<sequence>MNNLVGDPRPSTPEEWILFAQTRLGTASKTIDVIQALTDIQPYLLEFLVSTDEGVRGAVRDSVCGSTFPTTRALWLNSISCSLFQRFLICFNQIPPDLNLVDRTIDEACRHAMPYMVVLSTLGQIHFTSVGHGEFATKEDQKKPEASTIFDPRLF</sequence>
<accession>A0A8H2X268</accession>
<gene>
    <name evidence="1" type="ORF">RDB_LOCUS1502</name>
</gene>
<dbReference type="AlphaFoldDB" id="A0A8H2X268"/>
<evidence type="ECO:0000313" key="1">
    <source>
        <dbReference type="EMBL" id="CAE6411518.1"/>
    </source>
</evidence>
<organism evidence="1 2">
    <name type="scientific">Rhizoctonia solani</name>
    <dbReference type="NCBI Taxonomy" id="456999"/>
    <lineage>
        <taxon>Eukaryota</taxon>
        <taxon>Fungi</taxon>
        <taxon>Dikarya</taxon>
        <taxon>Basidiomycota</taxon>
        <taxon>Agaricomycotina</taxon>
        <taxon>Agaricomycetes</taxon>
        <taxon>Cantharellales</taxon>
        <taxon>Ceratobasidiaceae</taxon>
        <taxon>Rhizoctonia</taxon>
    </lineage>
</organism>
<dbReference type="Proteomes" id="UP000663853">
    <property type="component" value="Unassembled WGS sequence"/>
</dbReference>
<dbReference type="EMBL" id="CAJMXA010000021">
    <property type="protein sequence ID" value="CAE6411518.1"/>
    <property type="molecule type" value="Genomic_DNA"/>
</dbReference>
<comment type="caution">
    <text evidence="1">The sequence shown here is derived from an EMBL/GenBank/DDBJ whole genome shotgun (WGS) entry which is preliminary data.</text>
</comment>
<proteinExistence type="predicted"/>
<reference evidence="1" key="1">
    <citation type="submission" date="2021-01" db="EMBL/GenBank/DDBJ databases">
        <authorList>
            <person name="Kaushik A."/>
        </authorList>
    </citation>
    <scope>NUCLEOTIDE SEQUENCE</scope>
    <source>
        <strain evidence="1">AG6-10EEA</strain>
    </source>
</reference>